<protein>
    <submittedName>
        <fullName evidence="1">Uncharacterized protein</fullName>
    </submittedName>
</protein>
<dbReference type="CDD" id="cd00742">
    <property type="entry name" value="FABP"/>
    <property type="match status" value="1"/>
</dbReference>
<proteinExistence type="predicted"/>
<dbReference type="SUPFAM" id="SSF50814">
    <property type="entry name" value="Lipocalins"/>
    <property type="match status" value="1"/>
</dbReference>
<comment type="caution">
    <text evidence="1">The sequence shown here is derived from an EMBL/GenBank/DDBJ whole genome shotgun (WGS) entry which is preliminary data.</text>
</comment>
<dbReference type="Proteomes" id="UP001458880">
    <property type="component" value="Unassembled WGS sequence"/>
</dbReference>
<keyword evidence="2" id="KW-1185">Reference proteome</keyword>
<dbReference type="AlphaFoldDB" id="A0AAW1KNJ7"/>
<accession>A0AAW1KNJ7</accession>
<sequence>MALINGTYEWAKSENMQEFLVGQGATITDDLLSKVNSGTLTIKLDGNKCLMTHKTGSDLRLNDITFGENFEENFGPDIKTQSVAFFDGAKITIISKGGGNLKETKRTYEFSERGCKITYSSPANKIEGCKYYKRA</sequence>
<evidence type="ECO:0000313" key="2">
    <source>
        <dbReference type="Proteomes" id="UP001458880"/>
    </source>
</evidence>
<dbReference type="EMBL" id="JASPKY010000205">
    <property type="protein sequence ID" value="KAK9720937.1"/>
    <property type="molecule type" value="Genomic_DNA"/>
</dbReference>
<organism evidence="1 2">
    <name type="scientific">Popillia japonica</name>
    <name type="common">Japanese beetle</name>
    <dbReference type="NCBI Taxonomy" id="7064"/>
    <lineage>
        <taxon>Eukaryota</taxon>
        <taxon>Metazoa</taxon>
        <taxon>Ecdysozoa</taxon>
        <taxon>Arthropoda</taxon>
        <taxon>Hexapoda</taxon>
        <taxon>Insecta</taxon>
        <taxon>Pterygota</taxon>
        <taxon>Neoptera</taxon>
        <taxon>Endopterygota</taxon>
        <taxon>Coleoptera</taxon>
        <taxon>Polyphaga</taxon>
        <taxon>Scarabaeiformia</taxon>
        <taxon>Scarabaeidae</taxon>
        <taxon>Rutelinae</taxon>
        <taxon>Popillia</taxon>
    </lineage>
</organism>
<evidence type="ECO:0000313" key="1">
    <source>
        <dbReference type="EMBL" id="KAK9720937.1"/>
    </source>
</evidence>
<dbReference type="InterPro" id="IPR012674">
    <property type="entry name" value="Calycin"/>
</dbReference>
<dbReference type="Gene3D" id="2.40.128.20">
    <property type="match status" value="1"/>
</dbReference>
<gene>
    <name evidence="1" type="ORF">QE152_g21796</name>
</gene>
<reference evidence="1 2" key="1">
    <citation type="journal article" date="2024" name="BMC Genomics">
        <title>De novo assembly and annotation of Popillia japonica's genome with initial clues to its potential as an invasive pest.</title>
        <authorList>
            <person name="Cucini C."/>
            <person name="Boschi S."/>
            <person name="Funari R."/>
            <person name="Cardaioli E."/>
            <person name="Iannotti N."/>
            <person name="Marturano G."/>
            <person name="Paoli F."/>
            <person name="Bruttini M."/>
            <person name="Carapelli A."/>
            <person name="Frati F."/>
            <person name="Nardi F."/>
        </authorList>
    </citation>
    <scope>NUCLEOTIDE SEQUENCE [LARGE SCALE GENOMIC DNA]</scope>
    <source>
        <strain evidence="1">DMR45628</strain>
    </source>
</reference>
<name>A0AAW1KNJ7_POPJA</name>